<keyword evidence="3" id="KW-1185">Reference proteome</keyword>
<feature type="compositionally biased region" description="Polar residues" evidence="1">
    <location>
        <begin position="1"/>
        <end position="10"/>
    </location>
</feature>
<dbReference type="AlphaFoldDB" id="A0A5N6SUV0"/>
<dbReference type="GeneID" id="43638755"/>
<sequence length="66" mass="7566">MHQLHAQSAGSARPRTDYERWLEDQAPDHQPTGDAHSTIHLFRAPTKISYLFMVARSFYCRSPIAP</sequence>
<protein>
    <submittedName>
        <fullName evidence="2">Uncharacterized protein</fullName>
    </submittedName>
</protein>
<reference evidence="2 3" key="1">
    <citation type="submission" date="2019-04" db="EMBL/GenBank/DDBJ databases">
        <title>Friends and foes A comparative genomics study of 23 Aspergillus species from section Flavi.</title>
        <authorList>
            <consortium name="DOE Joint Genome Institute"/>
            <person name="Kjaerbolling I."/>
            <person name="Vesth T."/>
            <person name="Frisvad J.C."/>
            <person name="Nybo J.L."/>
            <person name="Theobald S."/>
            <person name="Kildgaard S."/>
            <person name="Isbrandt T."/>
            <person name="Kuo A."/>
            <person name="Sato A."/>
            <person name="Lyhne E.K."/>
            <person name="Kogle M.E."/>
            <person name="Wiebenga A."/>
            <person name="Kun R.S."/>
            <person name="Lubbers R.J."/>
            <person name="Makela M.R."/>
            <person name="Barry K."/>
            <person name="Chovatia M."/>
            <person name="Clum A."/>
            <person name="Daum C."/>
            <person name="Haridas S."/>
            <person name="He G."/>
            <person name="LaButti K."/>
            <person name="Lipzen A."/>
            <person name="Mondo S."/>
            <person name="Riley R."/>
            <person name="Salamov A."/>
            <person name="Simmons B.A."/>
            <person name="Magnuson J.K."/>
            <person name="Henrissat B."/>
            <person name="Mortensen U.H."/>
            <person name="Larsen T.O."/>
            <person name="Devries R.P."/>
            <person name="Grigoriev I.V."/>
            <person name="Machida M."/>
            <person name="Baker S.E."/>
            <person name="Andersen M.R."/>
        </authorList>
    </citation>
    <scope>NUCLEOTIDE SEQUENCE [LARGE SCALE GENOMIC DNA]</scope>
    <source>
        <strain evidence="2 3">CBS 117625</strain>
    </source>
</reference>
<dbReference type="Proteomes" id="UP000325672">
    <property type="component" value="Unassembled WGS sequence"/>
</dbReference>
<evidence type="ECO:0000256" key="1">
    <source>
        <dbReference type="SAM" id="MobiDB-lite"/>
    </source>
</evidence>
<feature type="compositionally biased region" description="Basic and acidic residues" evidence="1">
    <location>
        <begin position="14"/>
        <end position="27"/>
    </location>
</feature>
<dbReference type="EMBL" id="ML743576">
    <property type="protein sequence ID" value="KAE8137561.1"/>
    <property type="molecule type" value="Genomic_DNA"/>
</dbReference>
<organism evidence="2 3">
    <name type="scientific">Aspergillus pseudotamarii</name>
    <dbReference type="NCBI Taxonomy" id="132259"/>
    <lineage>
        <taxon>Eukaryota</taxon>
        <taxon>Fungi</taxon>
        <taxon>Dikarya</taxon>
        <taxon>Ascomycota</taxon>
        <taxon>Pezizomycotina</taxon>
        <taxon>Eurotiomycetes</taxon>
        <taxon>Eurotiomycetidae</taxon>
        <taxon>Eurotiales</taxon>
        <taxon>Aspergillaceae</taxon>
        <taxon>Aspergillus</taxon>
        <taxon>Aspergillus subgen. Circumdati</taxon>
    </lineage>
</organism>
<feature type="region of interest" description="Disordered" evidence="1">
    <location>
        <begin position="1"/>
        <end position="36"/>
    </location>
</feature>
<evidence type="ECO:0000313" key="2">
    <source>
        <dbReference type="EMBL" id="KAE8137561.1"/>
    </source>
</evidence>
<evidence type="ECO:0000313" key="3">
    <source>
        <dbReference type="Proteomes" id="UP000325672"/>
    </source>
</evidence>
<proteinExistence type="predicted"/>
<dbReference type="RefSeq" id="XP_031913624.1">
    <property type="nucleotide sequence ID" value="XM_032054545.1"/>
</dbReference>
<gene>
    <name evidence="2" type="ORF">BDV38DRAFT_246368</name>
</gene>
<name>A0A5N6SUV0_ASPPS</name>
<accession>A0A5N6SUV0</accession>